<dbReference type="PROSITE" id="PS51379">
    <property type="entry name" value="4FE4S_FER_2"/>
    <property type="match status" value="1"/>
</dbReference>
<keyword evidence="6 8" id="KW-0411">Iron-sulfur</keyword>
<sequence length="64" mass="6731">MKVSVDFDACDGHGFCAEICPEVFAILDDGGLSLLQESVEETSAGRLGEAERVCPTQAITVLAD</sequence>
<accession>A0ABN2MYU8</accession>
<dbReference type="PANTHER" id="PTHR36923:SF3">
    <property type="entry name" value="FERREDOXIN"/>
    <property type="match status" value="1"/>
</dbReference>
<evidence type="ECO:0000259" key="9">
    <source>
        <dbReference type="PROSITE" id="PS51379"/>
    </source>
</evidence>
<dbReference type="InterPro" id="IPR051269">
    <property type="entry name" value="Fe-S_cluster_ET"/>
</dbReference>
<keyword evidence="7" id="KW-0003">3Fe-4S</keyword>
<evidence type="ECO:0000256" key="1">
    <source>
        <dbReference type="ARBA" id="ARBA00001927"/>
    </source>
</evidence>
<dbReference type="EMBL" id="BAAAQK010000005">
    <property type="protein sequence ID" value="GAA1844824.1"/>
    <property type="molecule type" value="Genomic_DNA"/>
</dbReference>
<evidence type="ECO:0000313" key="10">
    <source>
        <dbReference type="EMBL" id="GAA1844824.1"/>
    </source>
</evidence>
<dbReference type="PRINTS" id="PR00352">
    <property type="entry name" value="3FE4SFRDOXIN"/>
</dbReference>
<keyword evidence="11" id="KW-1185">Reference proteome</keyword>
<reference evidence="10 11" key="1">
    <citation type="journal article" date="2019" name="Int. J. Syst. Evol. Microbiol.">
        <title>The Global Catalogue of Microorganisms (GCM) 10K type strain sequencing project: providing services to taxonomists for standard genome sequencing and annotation.</title>
        <authorList>
            <consortium name="The Broad Institute Genomics Platform"/>
            <consortium name="The Broad Institute Genome Sequencing Center for Infectious Disease"/>
            <person name="Wu L."/>
            <person name="Ma J."/>
        </authorList>
    </citation>
    <scope>NUCLEOTIDE SEQUENCE [LARGE SCALE GENOMIC DNA]</scope>
    <source>
        <strain evidence="10 11">JCM 16009</strain>
    </source>
</reference>
<dbReference type="Proteomes" id="UP001500449">
    <property type="component" value="Unassembled WGS sequence"/>
</dbReference>
<dbReference type="SUPFAM" id="SSF54862">
    <property type="entry name" value="4Fe-4S ferredoxins"/>
    <property type="match status" value="1"/>
</dbReference>
<keyword evidence="5 8" id="KW-0408">Iron</keyword>
<dbReference type="InterPro" id="IPR017896">
    <property type="entry name" value="4Fe4S_Fe-S-bd"/>
</dbReference>
<keyword evidence="4 8" id="KW-0249">Electron transport</keyword>
<organism evidence="10 11">
    <name type="scientific">Pseudonocardia ailaonensis</name>
    <dbReference type="NCBI Taxonomy" id="367279"/>
    <lineage>
        <taxon>Bacteria</taxon>
        <taxon>Bacillati</taxon>
        <taxon>Actinomycetota</taxon>
        <taxon>Actinomycetes</taxon>
        <taxon>Pseudonocardiales</taxon>
        <taxon>Pseudonocardiaceae</taxon>
        <taxon>Pseudonocardia</taxon>
    </lineage>
</organism>
<evidence type="ECO:0000256" key="4">
    <source>
        <dbReference type="ARBA" id="ARBA00022982"/>
    </source>
</evidence>
<proteinExistence type="predicted"/>
<dbReference type="RefSeq" id="WP_344415784.1">
    <property type="nucleotide sequence ID" value="NZ_BAAAQK010000005.1"/>
</dbReference>
<dbReference type="Gene3D" id="3.30.70.20">
    <property type="match status" value="1"/>
</dbReference>
<comment type="function">
    <text evidence="8">Ferredoxins are iron-sulfur proteins that transfer electrons in a wide variety of metabolic reactions.</text>
</comment>
<evidence type="ECO:0000256" key="6">
    <source>
        <dbReference type="ARBA" id="ARBA00023014"/>
    </source>
</evidence>
<evidence type="ECO:0000256" key="5">
    <source>
        <dbReference type="ARBA" id="ARBA00023004"/>
    </source>
</evidence>
<keyword evidence="3 8" id="KW-0479">Metal-binding</keyword>
<dbReference type="PANTHER" id="PTHR36923">
    <property type="entry name" value="FERREDOXIN"/>
    <property type="match status" value="1"/>
</dbReference>
<comment type="caution">
    <text evidence="10">The sequence shown here is derived from an EMBL/GenBank/DDBJ whole genome shotgun (WGS) entry which is preliminary data.</text>
</comment>
<dbReference type="InterPro" id="IPR001080">
    <property type="entry name" value="3Fe4S_ferredoxin"/>
</dbReference>
<protein>
    <recommendedName>
        <fullName evidence="8">Ferredoxin</fullName>
    </recommendedName>
</protein>
<comment type="cofactor">
    <cofactor evidence="1">
        <name>[3Fe-4S] cluster</name>
        <dbReference type="ChEBI" id="CHEBI:21137"/>
    </cofactor>
</comment>
<evidence type="ECO:0000256" key="7">
    <source>
        <dbReference type="ARBA" id="ARBA00023291"/>
    </source>
</evidence>
<evidence type="ECO:0000256" key="8">
    <source>
        <dbReference type="RuleBase" id="RU368020"/>
    </source>
</evidence>
<dbReference type="Pfam" id="PF13459">
    <property type="entry name" value="Fer4_15"/>
    <property type="match status" value="1"/>
</dbReference>
<name>A0ABN2MYU8_9PSEU</name>
<evidence type="ECO:0000256" key="3">
    <source>
        <dbReference type="ARBA" id="ARBA00022723"/>
    </source>
</evidence>
<feature type="domain" description="4Fe-4S ferredoxin-type" evidence="9">
    <location>
        <begin position="1"/>
        <end position="29"/>
    </location>
</feature>
<evidence type="ECO:0000313" key="11">
    <source>
        <dbReference type="Proteomes" id="UP001500449"/>
    </source>
</evidence>
<gene>
    <name evidence="10" type="ORF">GCM10009836_25390</name>
</gene>
<keyword evidence="2 8" id="KW-0813">Transport</keyword>
<evidence type="ECO:0000256" key="2">
    <source>
        <dbReference type="ARBA" id="ARBA00022448"/>
    </source>
</evidence>